<sequence length="112" mass="12496">MAAQNLPNIKRINPGLAGRCSSTTDRAYRPPGFPVFLCDASVSFRDVRTLYAHMMLSLSSSPQSVDGSGRNCQREVKYSTRHDCQSECHRLKRTHLEGSKTANLNPDAIDWV</sequence>
<dbReference type="Proteomes" id="UP000075882">
    <property type="component" value="Unassembled WGS sequence"/>
</dbReference>
<protein>
    <submittedName>
        <fullName evidence="1">Uncharacterized protein</fullName>
    </submittedName>
</protein>
<accession>A0A8W7PDW6</accession>
<organism evidence="1">
    <name type="scientific">Anopheles coluzzii</name>
    <name type="common">African malaria mosquito</name>
    <dbReference type="NCBI Taxonomy" id="1518534"/>
    <lineage>
        <taxon>Eukaryota</taxon>
        <taxon>Metazoa</taxon>
        <taxon>Ecdysozoa</taxon>
        <taxon>Arthropoda</taxon>
        <taxon>Hexapoda</taxon>
        <taxon>Insecta</taxon>
        <taxon>Pterygota</taxon>
        <taxon>Neoptera</taxon>
        <taxon>Endopterygota</taxon>
        <taxon>Diptera</taxon>
        <taxon>Nematocera</taxon>
        <taxon>Culicoidea</taxon>
        <taxon>Culicidae</taxon>
        <taxon>Anophelinae</taxon>
        <taxon>Anopheles</taxon>
    </lineage>
</organism>
<dbReference type="AlphaFoldDB" id="A0A8W7PDW6"/>
<evidence type="ECO:0000313" key="1">
    <source>
        <dbReference type="EnsemblMetazoa" id="ACOM030090-PA.1"/>
    </source>
</evidence>
<dbReference type="EnsemblMetazoa" id="ACOM030090-RA">
    <property type="protein sequence ID" value="ACOM030090-PA.1"/>
    <property type="gene ID" value="ACOM030090"/>
</dbReference>
<proteinExistence type="predicted"/>
<name>A0A8W7PDW6_ANOCL</name>
<reference evidence="1" key="1">
    <citation type="submission" date="2022-08" db="UniProtKB">
        <authorList>
            <consortium name="EnsemblMetazoa"/>
        </authorList>
    </citation>
    <scope>IDENTIFICATION</scope>
</reference>